<feature type="domain" description="Anti-sigma factor NepR" evidence="2">
    <location>
        <begin position="25"/>
        <end position="56"/>
    </location>
</feature>
<accession>A0A317PMB7</accession>
<evidence type="ECO:0000259" key="2">
    <source>
        <dbReference type="Pfam" id="PF18557"/>
    </source>
</evidence>
<feature type="region of interest" description="Disordered" evidence="1">
    <location>
        <begin position="1"/>
        <end position="20"/>
    </location>
</feature>
<sequence length="65" mass="7316">MIMFDNGDDRDSGRGTVSHQPAVDIAGKLKSFYQSVEDEPVPDHLMNLLEKLDEAERAQNANRDK</sequence>
<comment type="caution">
    <text evidence="3">The sequence shown here is derived from an EMBL/GenBank/DDBJ whole genome shotgun (WGS) entry which is preliminary data.</text>
</comment>
<dbReference type="InterPro" id="IPR041649">
    <property type="entry name" value="NepR"/>
</dbReference>
<organism evidence="3 4">
    <name type="scientific">Hoeflea marina</name>
    <dbReference type="NCBI Taxonomy" id="274592"/>
    <lineage>
        <taxon>Bacteria</taxon>
        <taxon>Pseudomonadati</taxon>
        <taxon>Pseudomonadota</taxon>
        <taxon>Alphaproteobacteria</taxon>
        <taxon>Hyphomicrobiales</taxon>
        <taxon>Rhizobiaceae</taxon>
        <taxon>Hoeflea</taxon>
    </lineage>
</organism>
<evidence type="ECO:0000313" key="4">
    <source>
        <dbReference type="Proteomes" id="UP000246352"/>
    </source>
</evidence>
<proteinExistence type="predicted"/>
<evidence type="ECO:0000256" key="1">
    <source>
        <dbReference type="SAM" id="MobiDB-lite"/>
    </source>
</evidence>
<gene>
    <name evidence="3" type="ORF">DFR52_102697</name>
</gene>
<reference evidence="3 4" key="1">
    <citation type="submission" date="2018-05" db="EMBL/GenBank/DDBJ databases">
        <title>Genomic Encyclopedia of Type Strains, Phase IV (KMG-IV): sequencing the most valuable type-strain genomes for metagenomic binning, comparative biology and taxonomic classification.</title>
        <authorList>
            <person name="Goeker M."/>
        </authorList>
    </citation>
    <scope>NUCLEOTIDE SEQUENCE [LARGE SCALE GENOMIC DNA]</scope>
    <source>
        <strain evidence="3 4">DSM 16791</strain>
    </source>
</reference>
<name>A0A317PMB7_9HYPH</name>
<protein>
    <recommendedName>
        <fullName evidence="2">Anti-sigma factor NepR domain-containing protein</fullName>
    </recommendedName>
</protein>
<dbReference type="EMBL" id="QGTR01000002">
    <property type="protein sequence ID" value="PWW02032.1"/>
    <property type="molecule type" value="Genomic_DNA"/>
</dbReference>
<keyword evidence="4" id="KW-1185">Reference proteome</keyword>
<dbReference type="AlphaFoldDB" id="A0A317PMB7"/>
<dbReference type="RefSeq" id="WP_110031763.1">
    <property type="nucleotide sequence ID" value="NZ_QGTR01000002.1"/>
</dbReference>
<dbReference type="Pfam" id="PF18557">
    <property type="entry name" value="NepR"/>
    <property type="match status" value="1"/>
</dbReference>
<evidence type="ECO:0000313" key="3">
    <source>
        <dbReference type="EMBL" id="PWW02032.1"/>
    </source>
</evidence>
<dbReference type="Proteomes" id="UP000246352">
    <property type="component" value="Unassembled WGS sequence"/>
</dbReference>